<evidence type="ECO:0000313" key="3">
    <source>
        <dbReference type="EMBL" id="RCN58759.1"/>
    </source>
</evidence>
<dbReference type="InterPro" id="IPR014166">
    <property type="entry name" value="Tol-Pal_acyl-CoA_thioesterase"/>
</dbReference>
<dbReference type="Gene3D" id="3.10.129.10">
    <property type="entry name" value="Hotdog Thioesterase"/>
    <property type="match status" value="1"/>
</dbReference>
<dbReference type="STRING" id="163359.A9R16_01445"/>
<evidence type="ECO:0000313" key="4">
    <source>
        <dbReference type="Proteomes" id="UP000253250"/>
    </source>
</evidence>
<evidence type="ECO:0000256" key="2">
    <source>
        <dbReference type="ARBA" id="ARBA00022801"/>
    </source>
</evidence>
<dbReference type="InterPro" id="IPR006684">
    <property type="entry name" value="YbgC/YbaW"/>
</dbReference>
<dbReference type="RefSeq" id="WP_065971551.1">
    <property type="nucleotide sequence ID" value="NZ_CP080624.1"/>
</dbReference>
<accession>A0A1C2FZ69</accession>
<reference evidence="3 4" key="1">
    <citation type="submission" date="2018-02" db="EMBL/GenBank/DDBJ databases">
        <title>Insights into the biology of acidophilic members of the Acidiferrobacteraceae family derived from comparative genomic analyses.</title>
        <authorList>
            <person name="Issotta F."/>
            <person name="Thyssen C."/>
            <person name="Mena C."/>
            <person name="Moya A."/>
            <person name="Bellenberg S."/>
            <person name="Sproer C."/>
            <person name="Covarrubias P.C."/>
            <person name="Sand W."/>
            <person name="Quatrini R."/>
            <person name="Vera M."/>
        </authorList>
    </citation>
    <scope>NUCLEOTIDE SEQUENCE [LARGE SCALE GENOMIC DNA]</scope>
    <source>
        <strain evidence="4">m-1</strain>
    </source>
</reference>
<organism evidence="3 4">
    <name type="scientific">Acidiferrobacter thiooxydans</name>
    <dbReference type="NCBI Taxonomy" id="163359"/>
    <lineage>
        <taxon>Bacteria</taxon>
        <taxon>Pseudomonadati</taxon>
        <taxon>Pseudomonadota</taxon>
        <taxon>Gammaproteobacteria</taxon>
        <taxon>Acidiferrobacterales</taxon>
        <taxon>Acidiferrobacteraceae</taxon>
        <taxon>Acidiferrobacter</taxon>
    </lineage>
</organism>
<dbReference type="Pfam" id="PF13279">
    <property type="entry name" value="4HBT_2"/>
    <property type="match status" value="1"/>
</dbReference>
<comment type="similarity">
    <text evidence="1">Belongs to the 4-hydroxybenzoyl-CoA thioesterase family.</text>
</comment>
<proteinExistence type="inferred from homology"/>
<protein>
    <submittedName>
        <fullName evidence="3">Tol-pal system-associated acyl-CoA thioesterase</fullName>
    </submittedName>
</protein>
<gene>
    <name evidence="3" type="primary">ybgC</name>
    <name evidence="3" type="ORF">C4900_03070</name>
</gene>
<dbReference type="OrthoDB" id="9808429at2"/>
<dbReference type="AlphaFoldDB" id="A0A1C2FZ69"/>
<dbReference type="PIRSF" id="PIRSF003230">
    <property type="entry name" value="YbgC"/>
    <property type="match status" value="1"/>
</dbReference>
<dbReference type="GO" id="GO:0047617">
    <property type="term" value="F:fatty acyl-CoA hydrolase activity"/>
    <property type="evidence" value="ECO:0007669"/>
    <property type="project" value="TreeGrafter"/>
</dbReference>
<dbReference type="CDD" id="cd00586">
    <property type="entry name" value="4HBT"/>
    <property type="match status" value="1"/>
</dbReference>
<dbReference type="SUPFAM" id="SSF54637">
    <property type="entry name" value="Thioesterase/thiol ester dehydrase-isomerase"/>
    <property type="match status" value="1"/>
</dbReference>
<keyword evidence="4" id="KW-1185">Reference proteome</keyword>
<dbReference type="Proteomes" id="UP000253250">
    <property type="component" value="Unassembled WGS sequence"/>
</dbReference>
<dbReference type="NCBIfam" id="TIGR02799">
    <property type="entry name" value="thio_ybgC"/>
    <property type="match status" value="1"/>
</dbReference>
<dbReference type="NCBIfam" id="TIGR00051">
    <property type="entry name" value="YbgC/FadM family acyl-CoA thioesterase"/>
    <property type="match status" value="1"/>
</dbReference>
<dbReference type="InterPro" id="IPR050563">
    <property type="entry name" value="4-hydroxybenzoyl-CoA_TE"/>
</dbReference>
<dbReference type="PANTHER" id="PTHR31793:SF37">
    <property type="entry name" value="ACYL-COA THIOESTER HYDROLASE YBGC"/>
    <property type="match status" value="1"/>
</dbReference>
<evidence type="ECO:0000256" key="1">
    <source>
        <dbReference type="ARBA" id="ARBA00005953"/>
    </source>
</evidence>
<dbReference type="EMBL" id="PSYR01000001">
    <property type="protein sequence ID" value="RCN58759.1"/>
    <property type="molecule type" value="Genomic_DNA"/>
</dbReference>
<keyword evidence="2" id="KW-0378">Hydrolase</keyword>
<comment type="caution">
    <text evidence="3">The sequence shown here is derived from an EMBL/GenBank/DDBJ whole genome shotgun (WGS) entry which is preliminary data.</text>
</comment>
<sequence length="143" mass="15820">MSGAEAQSQAFAIEIRVYYEDTDAAGVVYYANYLRFMERARNEWLRARVGGPHELASKAHVLFAVRSVDVRFQAPARLDDVLRVTADPVSIRGASLAFRQGCWRGTECVCAGEVGVVCVDARTFAPRRLPRELMQVLAEASAP</sequence>
<dbReference type="FunFam" id="3.10.129.10:FF:000004">
    <property type="entry name" value="Tol-pal system-associated acyl-CoA thioesterase"/>
    <property type="match status" value="1"/>
</dbReference>
<name>A0A1C2FZ69_9GAMM</name>
<dbReference type="PANTHER" id="PTHR31793">
    <property type="entry name" value="4-HYDROXYBENZOYL-COA THIOESTERASE FAMILY MEMBER"/>
    <property type="match status" value="1"/>
</dbReference>
<dbReference type="InterPro" id="IPR029069">
    <property type="entry name" value="HotDog_dom_sf"/>
</dbReference>